<gene>
    <name evidence="9" type="ORF">GSMUA_238570.1</name>
</gene>
<dbReference type="InterPro" id="IPR036576">
    <property type="entry name" value="WRKY_dom_sf"/>
</dbReference>
<keyword evidence="4" id="KW-0238">DNA-binding</keyword>
<dbReference type="PANTHER" id="PTHR31221:SF309">
    <property type="entry name" value="WRKY TRANSCRIPTION FACTOR 32-RELATED"/>
    <property type="match status" value="1"/>
</dbReference>
<dbReference type="GO" id="GO:0005634">
    <property type="term" value="C:nucleus"/>
    <property type="evidence" value="ECO:0007669"/>
    <property type="project" value="UniProtKB-SubCell"/>
</dbReference>
<dbReference type="SMART" id="SM00774">
    <property type="entry name" value="WRKY"/>
    <property type="match status" value="2"/>
</dbReference>
<dbReference type="EMBL" id="HG996474">
    <property type="protein sequence ID" value="CAG1835888.1"/>
    <property type="molecule type" value="Genomic_DNA"/>
</dbReference>
<dbReference type="FunFam" id="2.20.25.80:FF:000006">
    <property type="entry name" value="WRKY transcription factor"/>
    <property type="match status" value="2"/>
</dbReference>
<keyword evidence="6" id="KW-0539">Nucleus</keyword>
<evidence type="ECO:0000256" key="7">
    <source>
        <dbReference type="SAM" id="MobiDB-lite"/>
    </source>
</evidence>
<evidence type="ECO:0000256" key="2">
    <source>
        <dbReference type="ARBA" id="ARBA00022737"/>
    </source>
</evidence>
<feature type="domain" description="WRKY" evidence="8">
    <location>
        <begin position="395"/>
        <end position="460"/>
    </location>
</feature>
<dbReference type="PANTHER" id="PTHR31221">
    <property type="entry name" value="WRKY TRANSCRIPTION FACTOR PROTEIN 1-RELATED"/>
    <property type="match status" value="1"/>
</dbReference>
<dbReference type="PROSITE" id="PS50811">
    <property type="entry name" value="WRKY"/>
    <property type="match status" value="2"/>
</dbReference>
<dbReference type="InterPro" id="IPR044810">
    <property type="entry name" value="WRKY_plant"/>
</dbReference>
<feature type="domain" description="WRKY" evidence="8">
    <location>
        <begin position="219"/>
        <end position="283"/>
    </location>
</feature>
<dbReference type="Pfam" id="PF03106">
    <property type="entry name" value="WRKY"/>
    <property type="match status" value="2"/>
</dbReference>
<sequence>MTEEKASSSDEGAGRASVDLGVPVAEEKATSDGGDLGRTAVDLEASMSDEKASSAGEKAGREAGGTSTLPSSDAEEHLPADRGAGPAAAAEGGAPDAAPPTPNTGGRSFSQLLAGAMASPTGSPHPAPIVTVPVVAVPCFLTPAALIESQGFAGQFAMTHQAVLATVTAQAQMQLQAVCSSSSPKPIADSFPQPMLSTASPIPLQQMPPPTPELNVCSPERQELGDVYNWRKYGQKQVKSSENARSYYRCTDSNCSAKKKVERCPDGTIIEVIYRGKHNHDPPHKHRYTKDRGSQSGGPPLENDGLEHPSIGHKESDPSSCKTEQKSSNETPKQQLYCSSDCLLDVGTKSEEDIVDEPDPKRRQVIKVFYFNFLFCHSSAPVLKTIREYIVQTEIDARHLTDGYRWRKYGQKFVKGNRNPRSYYRCTHSGCPVRKHVERVPHDAKALLITYEGEHNHEQPSSKYASETLSTTAKSNIAAGVASEQLGISGVQSVKKLSDKSHPNNVLKKVVSDPELELGGDRALESAQTLLSIGCSPTSAEGTAASNSECMKSPIFKENPAVVSVQNT</sequence>
<protein>
    <submittedName>
        <fullName evidence="9">(wild Malaysian banana) hypothetical protein</fullName>
    </submittedName>
</protein>
<keyword evidence="3" id="KW-0805">Transcription regulation</keyword>
<evidence type="ECO:0000256" key="6">
    <source>
        <dbReference type="ARBA" id="ARBA00023242"/>
    </source>
</evidence>
<feature type="compositionally biased region" description="Low complexity" evidence="7">
    <location>
        <begin position="81"/>
        <end position="96"/>
    </location>
</feature>
<evidence type="ECO:0000256" key="3">
    <source>
        <dbReference type="ARBA" id="ARBA00023015"/>
    </source>
</evidence>
<accession>A0A8D7F0T5</accession>
<evidence type="ECO:0000259" key="8">
    <source>
        <dbReference type="PROSITE" id="PS50811"/>
    </source>
</evidence>
<reference evidence="9" key="1">
    <citation type="submission" date="2021-03" db="EMBL/GenBank/DDBJ databases">
        <authorList>
            <consortium name="Genoscope - CEA"/>
            <person name="William W."/>
        </authorList>
    </citation>
    <scope>NUCLEOTIDE SEQUENCE</scope>
    <source>
        <strain evidence="9">Doubled-haploid Pahang</strain>
    </source>
</reference>
<evidence type="ECO:0000256" key="4">
    <source>
        <dbReference type="ARBA" id="ARBA00023125"/>
    </source>
</evidence>
<proteinExistence type="predicted"/>
<feature type="region of interest" description="Disordered" evidence="7">
    <location>
        <begin position="1"/>
        <end position="109"/>
    </location>
</feature>
<dbReference type="SUPFAM" id="SSF118290">
    <property type="entry name" value="WRKY DNA-binding domain"/>
    <property type="match status" value="2"/>
</dbReference>
<evidence type="ECO:0000256" key="5">
    <source>
        <dbReference type="ARBA" id="ARBA00023163"/>
    </source>
</evidence>
<feature type="compositionally biased region" description="Basic and acidic residues" evidence="7">
    <location>
        <begin position="305"/>
        <end position="327"/>
    </location>
</feature>
<comment type="subcellular location">
    <subcellularLocation>
        <location evidence="1">Nucleus</location>
    </subcellularLocation>
</comment>
<name>A0A8D7F0T5_MUSAM</name>
<evidence type="ECO:0000256" key="1">
    <source>
        <dbReference type="ARBA" id="ARBA00004123"/>
    </source>
</evidence>
<keyword evidence="2" id="KW-0677">Repeat</keyword>
<organism evidence="9">
    <name type="scientific">Musa acuminata subsp. malaccensis</name>
    <name type="common">Wild banana</name>
    <name type="synonym">Musa malaccensis</name>
    <dbReference type="NCBI Taxonomy" id="214687"/>
    <lineage>
        <taxon>Eukaryota</taxon>
        <taxon>Viridiplantae</taxon>
        <taxon>Streptophyta</taxon>
        <taxon>Embryophyta</taxon>
        <taxon>Tracheophyta</taxon>
        <taxon>Spermatophyta</taxon>
        <taxon>Magnoliopsida</taxon>
        <taxon>Liliopsida</taxon>
        <taxon>Zingiberales</taxon>
        <taxon>Musaceae</taxon>
        <taxon>Musa</taxon>
    </lineage>
</organism>
<keyword evidence="5" id="KW-0804">Transcription</keyword>
<evidence type="ECO:0000313" key="9">
    <source>
        <dbReference type="EMBL" id="CAG1835888.1"/>
    </source>
</evidence>
<feature type="compositionally biased region" description="Basic residues" evidence="7">
    <location>
        <begin position="275"/>
        <end position="289"/>
    </location>
</feature>
<dbReference type="InterPro" id="IPR003657">
    <property type="entry name" value="WRKY_dom"/>
</dbReference>
<feature type="region of interest" description="Disordered" evidence="7">
    <location>
        <begin position="275"/>
        <end position="328"/>
    </location>
</feature>
<dbReference type="AlphaFoldDB" id="A0A8D7F0T5"/>
<dbReference type="GO" id="GO:0043565">
    <property type="term" value="F:sequence-specific DNA binding"/>
    <property type="evidence" value="ECO:0007669"/>
    <property type="project" value="InterPro"/>
</dbReference>
<dbReference type="GO" id="GO:0003700">
    <property type="term" value="F:DNA-binding transcription factor activity"/>
    <property type="evidence" value="ECO:0007669"/>
    <property type="project" value="InterPro"/>
</dbReference>
<dbReference type="Gene3D" id="2.20.25.80">
    <property type="entry name" value="WRKY domain"/>
    <property type="match status" value="2"/>
</dbReference>